<keyword evidence="1" id="KW-0479">Metal-binding</keyword>
<dbReference type="InterPro" id="IPR002355">
    <property type="entry name" value="Cu_oxidase_Cu_BS"/>
</dbReference>
<dbReference type="Gene3D" id="2.60.40.420">
    <property type="entry name" value="Cupredoxins - blue copper proteins"/>
    <property type="match status" value="3"/>
</dbReference>
<evidence type="ECO:0008006" key="4">
    <source>
        <dbReference type="Google" id="ProtNLM"/>
    </source>
</evidence>
<name>A0ABX1CRI0_9SPHN</name>
<gene>
    <name evidence="2" type="ORF">HBH26_12595</name>
</gene>
<keyword evidence="3" id="KW-1185">Reference proteome</keyword>
<protein>
    <recommendedName>
        <fullName evidence="4">Copper oxidase</fullName>
    </recommendedName>
</protein>
<dbReference type="RefSeq" id="WP_168134983.1">
    <property type="nucleotide sequence ID" value="NZ_JAAVJH010000007.1"/>
</dbReference>
<reference evidence="2 3" key="1">
    <citation type="submission" date="2020-03" db="EMBL/GenBank/DDBJ databases">
        <authorList>
            <person name="Wang L."/>
            <person name="He N."/>
            <person name="Li Y."/>
            <person name="Fang Y."/>
            <person name="Zhang F."/>
        </authorList>
    </citation>
    <scope>NUCLEOTIDE SEQUENCE [LARGE SCALE GENOMIC DNA]</scope>
    <source>
        <strain evidence="2 3">36D10-4-7</strain>
    </source>
</reference>
<dbReference type="PROSITE" id="PS00080">
    <property type="entry name" value="MULTICOPPER_OXIDASE2"/>
    <property type="match status" value="1"/>
</dbReference>
<accession>A0ABX1CRI0</accession>
<comment type="caution">
    <text evidence="2">The sequence shown here is derived from an EMBL/GenBank/DDBJ whole genome shotgun (WGS) entry which is preliminary data.</text>
</comment>
<evidence type="ECO:0000313" key="3">
    <source>
        <dbReference type="Proteomes" id="UP000732399"/>
    </source>
</evidence>
<proteinExistence type="predicted"/>
<evidence type="ECO:0000256" key="1">
    <source>
        <dbReference type="ARBA" id="ARBA00022723"/>
    </source>
</evidence>
<dbReference type="Proteomes" id="UP000732399">
    <property type="component" value="Unassembled WGS sequence"/>
</dbReference>
<dbReference type="InterPro" id="IPR008972">
    <property type="entry name" value="Cupredoxin"/>
</dbReference>
<organism evidence="2 3">
    <name type="scientific">Sphingomonas corticis</name>
    <dbReference type="NCBI Taxonomy" id="2722791"/>
    <lineage>
        <taxon>Bacteria</taxon>
        <taxon>Pseudomonadati</taxon>
        <taxon>Pseudomonadota</taxon>
        <taxon>Alphaproteobacteria</taxon>
        <taxon>Sphingomonadales</taxon>
        <taxon>Sphingomonadaceae</taxon>
        <taxon>Sphingomonas</taxon>
    </lineage>
</organism>
<evidence type="ECO:0000313" key="2">
    <source>
        <dbReference type="EMBL" id="NJR79421.1"/>
    </source>
</evidence>
<dbReference type="EMBL" id="JAAVJH010000007">
    <property type="protein sequence ID" value="NJR79421.1"/>
    <property type="molecule type" value="Genomic_DNA"/>
</dbReference>
<sequence>MWITNALRGVALAACLAGGVSARHARAEPARAAQAAPEPSPAGAGRTVHADVVAINQPLVYNRFGSVNPWGMIYALRDHVAGCARAPGRPGGVEDAARCRPGLAMLKPQYRPRPLVLRINEGDRLVIRFQNLLMPMPGRSRPLDRGAVGGVAVPPALTTVQKVAEPAEPGEAPELETVDPRTLPDPANDPATRLAGIAVVGLRTLNGDDPAATGLRGVAPGAAIEYSYVGDRRGSHFFSSLAAVQGGEGDGGSLTHGLFGMIVVEPRDARVYRSQVSAEDMACLRGGPESGTGCERRAAPGALDYDATRGGHPVAAMHERQGDGSWRIVHSDLTAIVAPPVPAGAADCAPHDAGKDVGKTPMAAWRRPAHCPYREFAIVFHDELKTVHAPDYAILNGPTLDRTDPADSWAKAQARHKQIVGARDGFAINYGASGMGTVMISNRAGVGPARNCVDCAYEEFFLQSWANGDPALLPQYPDDPSNVYHSYLGDPVEFHNVHAGPKETHVFHLHAHQWLSQEANSASNYLDSQTIGPFQSFTYQIEYGGSGNRNLGPGDSIFHCHLYPHFAQGMWGLWRTHDVFEDGTRLLPDGGGLNRVPGTAMTEWQGPGTDPVTGTTPRQRHANGMLTGGTPIPALVPLPNMPLAPRPSYAANGMPGYPFYIPGRPGFRAPQPPLDMARDGGLPRHLTGEGKRSAFGKPLGDPATAASLLNKGLDEGDLTFTIDRVSLQLLPQQGTALEQAAMAFHAQARTPDGFRLNGRPAAPGAPFGNPCPTGAPQVRYNASAIETNLLVNRYGWHDPQARINVLDADLPRFQWNLQRSARTPQAADPFFFRVHSGDCVTFRHTNRTAAKTGRDPFQVAAPTDIIGQHIHLVKFDVTSSDGSANGFNYEDGTLASEIIAELIHASAASGGAVVAADGQPTTLGVPADAEARYQSTYQRWWADPRLDQSGKDQTLGTVFTHDHFGPSNIQQHGFYSALIVEPKKSRWRNPDGTSMAKLGADGSGAAVGTQAIVSTPSGSGAAPFLRGDRREFALAVADFALLYDGSGPNPAHPIDDDHAPPGQRVTFAANGRPIAAPQRPEAISVDHHDPYLFNYKTEPLPLRLGDYSGRWTQHSGQRGDPAYAFSSFVHRRGGNAIAPVFAGSTRRCGTAARPLDLDAIDQRCNHADGDPSTEIFEAYVGDKALVRLIQGAQEVQHVFEINGLSWRRQPGDPASPLVASQEIGISEHFEMDLDTPLSSSTYRNGEPVDFRYDAGTVDALWNGAWGLIRTYPDAKGAQDPAGADYWKSRLDAPASAQGSSRVGCRLATVRGRRLSGCGPADPPVAVRDGAAVVPPLGTWSVLQGEMLPDFSKGSGMDRFRLRKFCVAVDQRPIVYNRREAISDPDALRYVAVTDPALAGRDSGAWITPGDAPNEQAMEQLVRTMKCEPAAPVTATRPLVLRMNAGDFAVVELRNDLPAALVRSSKVGNAVLPPIVPSSSGDREISDHTAADRLAASANVSIVPQLVTHNMRSSPGTATGANDLGGQPTGIVLHTGYAGTEVANRRARSQVWFAGTFATLRKKSAPSKFRAFTPFATERGMVASLTSFADPIKHPAMGLVGALVIEPSDATWQADADDPTLARVTRANGQVHREAVLVYQDGLNLKTEVARHPAPGGPLTAEERGGKASIADCHVCDDSYDSGDVAVNYRTEPFWARLGTSWRDAKPHPETGAAALVDLNTVTFPRDIWSDPKRGAPDGLAVETPLIPVVEGETLVIHAVHPGGRARQRALVTYGHRYLDHNLPKFGSPASALLAPRKDVTAVIDRVEQGCWLWRDGPAQFVGGGAWGMIVARAPGDATAADRLCPPPSPD</sequence>
<dbReference type="SUPFAM" id="SSF49503">
    <property type="entry name" value="Cupredoxins"/>
    <property type="match status" value="1"/>
</dbReference>